<protein>
    <submittedName>
        <fullName evidence="2">O-methyltransferase</fullName>
    </submittedName>
</protein>
<name>A0A1T4WZK9_9BACT</name>
<dbReference type="Pfam" id="PF00891">
    <property type="entry name" value="Methyltransf_2"/>
    <property type="match status" value="1"/>
</dbReference>
<dbReference type="InterPro" id="IPR029063">
    <property type="entry name" value="SAM-dependent_MTases_sf"/>
</dbReference>
<dbReference type="Gene3D" id="3.40.50.150">
    <property type="entry name" value="Vaccinia Virus protein VP39"/>
    <property type="match status" value="1"/>
</dbReference>
<evidence type="ECO:0000259" key="1">
    <source>
        <dbReference type="Pfam" id="PF00891"/>
    </source>
</evidence>
<proteinExistence type="predicted"/>
<dbReference type="RefSeq" id="WP_078717062.1">
    <property type="nucleotide sequence ID" value="NZ_FUYC01000005.1"/>
</dbReference>
<dbReference type="GO" id="GO:0008171">
    <property type="term" value="F:O-methyltransferase activity"/>
    <property type="evidence" value="ECO:0007669"/>
    <property type="project" value="InterPro"/>
</dbReference>
<keyword evidence="3" id="KW-1185">Reference proteome</keyword>
<dbReference type="Proteomes" id="UP000190027">
    <property type="component" value="Unassembled WGS sequence"/>
</dbReference>
<dbReference type="InterPro" id="IPR036388">
    <property type="entry name" value="WH-like_DNA-bd_sf"/>
</dbReference>
<feature type="domain" description="O-methyltransferase C-terminal" evidence="1">
    <location>
        <begin position="162"/>
        <end position="279"/>
    </location>
</feature>
<evidence type="ECO:0000313" key="3">
    <source>
        <dbReference type="Proteomes" id="UP000190027"/>
    </source>
</evidence>
<dbReference type="STRING" id="1121449.SAMN02745704_01492"/>
<evidence type="ECO:0000313" key="2">
    <source>
        <dbReference type="EMBL" id="SKA82041.1"/>
    </source>
</evidence>
<dbReference type="SUPFAM" id="SSF53335">
    <property type="entry name" value="S-adenosyl-L-methionine-dependent methyltransferases"/>
    <property type="match status" value="1"/>
</dbReference>
<dbReference type="InterPro" id="IPR001077">
    <property type="entry name" value="COMT_C"/>
</dbReference>
<accession>A0A1T4WZK9</accession>
<dbReference type="AlphaFoldDB" id="A0A1T4WZK9"/>
<gene>
    <name evidence="2" type="ORF">SAMN02745704_01492</name>
</gene>
<organism evidence="2 3">
    <name type="scientific">Paucidesulfovibrio gracilis DSM 16080</name>
    <dbReference type="NCBI Taxonomy" id="1121449"/>
    <lineage>
        <taxon>Bacteria</taxon>
        <taxon>Pseudomonadati</taxon>
        <taxon>Thermodesulfobacteriota</taxon>
        <taxon>Desulfovibrionia</taxon>
        <taxon>Desulfovibrionales</taxon>
        <taxon>Desulfovibrionaceae</taxon>
        <taxon>Paucidesulfovibrio</taxon>
    </lineage>
</organism>
<dbReference type="CDD" id="cd02440">
    <property type="entry name" value="AdoMet_MTases"/>
    <property type="match status" value="1"/>
</dbReference>
<dbReference type="Gene3D" id="1.10.10.10">
    <property type="entry name" value="Winged helix-like DNA-binding domain superfamily/Winged helix DNA-binding domain"/>
    <property type="match status" value="1"/>
</dbReference>
<dbReference type="GO" id="GO:0032259">
    <property type="term" value="P:methylation"/>
    <property type="evidence" value="ECO:0007669"/>
    <property type="project" value="UniProtKB-KW"/>
</dbReference>
<keyword evidence="2" id="KW-0808">Transferase</keyword>
<dbReference type="EMBL" id="FUYC01000005">
    <property type="protein sequence ID" value="SKA82041.1"/>
    <property type="molecule type" value="Genomic_DNA"/>
</dbReference>
<keyword evidence="2" id="KW-0489">Methyltransferase</keyword>
<dbReference type="OrthoDB" id="9767938at2"/>
<reference evidence="2 3" key="1">
    <citation type="submission" date="2017-02" db="EMBL/GenBank/DDBJ databases">
        <authorList>
            <person name="Peterson S.W."/>
        </authorList>
    </citation>
    <scope>NUCLEOTIDE SEQUENCE [LARGE SCALE GENOMIC DNA]</scope>
    <source>
        <strain evidence="2 3">DSM 16080</strain>
    </source>
</reference>
<sequence length="367" mass="40219">MPDRELLLTPPEPGAHRLYELLHGAARGYKVFMALLAVAEAGLFDQSREPRTVGQWAELLGSRTELLAPVCELLAENGILDRDGDKYAPAPWTASLLHGEDPLCQRPVLENVAETCALWSRLPKALGQEPLDPWREGLFGGWFLPALAAESLVGEAQRSAKLVAAIPGFDQVRNMVDLGGGHALYSLALCARCPGLHAEVMDLESAREHAESWIDRLGPACADGSGVRFTPANIFADSLGQDRDAVLLFYNPGGKNPELLERIYACLRPGGLFVSKHAFYARDEGSKDALSDVEWNMTAFPGVRKGPHVYSFAGDLCQEDYFDLLGQRFEILAEYGPEDFASPDLGKFGDRLDSRLVVCRKPLEQQA</sequence>